<gene>
    <name evidence="4" type="ORF">BSZ36_10085</name>
</gene>
<sequence length="413" mass="42848">MLHDPFDGLFDSEDPDASGLIAGATAERWMQTVGWGRRADLYTYSQPLAGPPGARADVGGREVVSASSYDYLGLASHPDVISAAADAVQRFGVGTGGVRLLTGTCDLHRELEATLAAHYSQGAALAFSSGYLANVAVLAALLGPDDVAVLDARCHRSIVDGCRLARVPVRLWRHNDVEHLDRVLSEAAPEARKTLVVTEGVFSMDGDLGPLAEIVETAERHGAYVMVDEAHALGAVGARGEGSWGALGVDPSRVHLWTGSLSKGLGASGGFVACGADVGAFLQHGAAPFFFSQALAPASTAAALASLGVMQREPERHAALRRNADLLREGVQAAGFDVGASASPIVPVVVGDDEAAYRLARDLWEHGVWATAVVFPAVARGAARLRLCATALHTPEDIDAICAALAACAPVPA</sequence>
<dbReference type="Pfam" id="PF00155">
    <property type="entry name" value="Aminotran_1_2"/>
    <property type="match status" value="1"/>
</dbReference>
<dbReference type="PANTHER" id="PTHR13693">
    <property type="entry name" value="CLASS II AMINOTRANSFERASE/8-AMINO-7-OXONONANOATE SYNTHASE"/>
    <property type="match status" value="1"/>
</dbReference>
<evidence type="ECO:0000256" key="1">
    <source>
        <dbReference type="ARBA" id="ARBA00001933"/>
    </source>
</evidence>
<comment type="cofactor">
    <cofactor evidence="1">
        <name>pyridoxal 5'-phosphate</name>
        <dbReference type="ChEBI" id="CHEBI:597326"/>
    </cofactor>
</comment>
<dbReference type="RefSeq" id="WP_094548500.1">
    <property type="nucleotide sequence ID" value="NZ_MQWB01000001.1"/>
</dbReference>
<dbReference type="FunCoup" id="A0A259U0D5">
    <property type="interactions" value="441"/>
</dbReference>
<proteinExistence type="predicted"/>
<dbReference type="EMBL" id="MQWB01000001">
    <property type="protein sequence ID" value="OZC03297.1"/>
    <property type="molecule type" value="Genomic_DNA"/>
</dbReference>
<name>A0A259U0D5_9BACT</name>
<dbReference type="Gene3D" id="3.90.1150.10">
    <property type="entry name" value="Aspartate Aminotransferase, domain 1"/>
    <property type="match status" value="1"/>
</dbReference>
<accession>A0A259U0D5</accession>
<evidence type="ECO:0000313" key="4">
    <source>
        <dbReference type="EMBL" id="OZC03297.1"/>
    </source>
</evidence>
<dbReference type="Gene3D" id="3.40.640.10">
    <property type="entry name" value="Type I PLP-dependent aspartate aminotransferase-like (Major domain)"/>
    <property type="match status" value="1"/>
</dbReference>
<dbReference type="InterPro" id="IPR015424">
    <property type="entry name" value="PyrdxlP-dep_Trfase"/>
</dbReference>
<feature type="domain" description="Aminotransferase class I/classII large" evidence="3">
    <location>
        <begin position="63"/>
        <end position="405"/>
    </location>
</feature>
<comment type="caution">
    <text evidence="4">The sequence shown here is derived from an EMBL/GenBank/DDBJ whole genome shotgun (WGS) entry which is preliminary data.</text>
</comment>
<dbReference type="Proteomes" id="UP000216446">
    <property type="component" value="Unassembled WGS sequence"/>
</dbReference>
<dbReference type="SUPFAM" id="SSF53383">
    <property type="entry name" value="PLP-dependent transferases"/>
    <property type="match status" value="1"/>
</dbReference>
<dbReference type="AlphaFoldDB" id="A0A259U0D5"/>
<keyword evidence="5" id="KW-1185">Reference proteome</keyword>
<keyword evidence="2" id="KW-0808">Transferase</keyword>
<organism evidence="4 5">
    <name type="scientific">Rubricoccus marinus</name>
    <dbReference type="NCBI Taxonomy" id="716817"/>
    <lineage>
        <taxon>Bacteria</taxon>
        <taxon>Pseudomonadati</taxon>
        <taxon>Rhodothermota</taxon>
        <taxon>Rhodothermia</taxon>
        <taxon>Rhodothermales</taxon>
        <taxon>Rubricoccaceae</taxon>
        <taxon>Rubricoccus</taxon>
    </lineage>
</organism>
<dbReference type="OrthoDB" id="9807157at2"/>
<dbReference type="InterPro" id="IPR015422">
    <property type="entry name" value="PyrdxlP-dep_Trfase_small"/>
</dbReference>
<dbReference type="InParanoid" id="A0A259U0D5"/>
<dbReference type="GO" id="GO:0016740">
    <property type="term" value="F:transferase activity"/>
    <property type="evidence" value="ECO:0007669"/>
    <property type="project" value="UniProtKB-KW"/>
</dbReference>
<evidence type="ECO:0000313" key="5">
    <source>
        <dbReference type="Proteomes" id="UP000216446"/>
    </source>
</evidence>
<dbReference type="InterPro" id="IPR004839">
    <property type="entry name" value="Aminotransferase_I/II_large"/>
</dbReference>
<evidence type="ECO:0000259" key="3">
    <source>
        <dbReference type="Pfam" id="PF00155"/>
    </source>
</evidence>
<dbReference type="GO" id="GO:0030170">
    <property type="term" value="F:pyridoxal phosphate binding"/>
    <property type="evidence" value="ECO:0007669"/>
    <property type="project" value="InterPro"/>
</dbReference>
<protein>
    <recommendedName>
        <fullName evidence="3">Aminotransferase class I/classII large domain-containing protein</fullName>
    </recommendedName>
</protein>
<reference evidence="4 5" key="1">
    <citation type="submission" date="2016-11" db="EMBL/GenBank/DDBJ databases">
        <title>Study of marine rhodopsin-containing bacteria.</title>
        <authorList>
            <person name="Yoshizawa S."/>
            <person name="Kumagai Y."/>
            <person name="Kogure K."/>
        </authorList>
    </citation>
    <scope>NUCLEOTIDE SEQUENCE [LARGE SCALE GENOMIC DNA]</scope>
    <source>
        <strain evidence="4 5">SG-29</strain>
    </source>
</reference>
<dbReference type="PANTHER" id="PTHR13693:SF3">
    <property type="entry name" value="LD36009P"/>
    <property type="match status" value="1"/>
</dbReference>
<dbReference type="InterPro" id="IPR050087">
    <property type="entry name" value="AON_synthase_class-II"/>
</dbReference>
<evidence type="ECO:0000256" key="2">
    <source>
        <dbReference type="ARBA" id="ARBA00022679"/>
    </source>
</evidence>
<dbReference type="InterPro" id="IPR015421">
    <property type="entry name" value="PyrdxlP-dep_Trfase_major"/>
</dbReference>